<dbReference type="AlphaFoldDB" id="A0A0E9PXW0"/>
<accession>A0A0E9PXW0</accession>
<evidence type="ECO:0000313" key="1">
    <source>
        <dbReference type="EMBL" id="JAH08910.1"/>
    </source>
</evidence>
<protein>
    <submittedName>
        <fullName evidence="1">Uncharacterized protein</fullName>
    </submittedName>
</protein>
<reference evidence="1" key="2">
    <citation type="journal article" date="2015" name="Fish Shellfish Immunol.">
        <title>Early steps in the European eel (Anguilla anguilla)-Vibrio vulnificus interaction in the gills: Role of the RtxA13 toxin.</title>
        <authorList>
            <person name="Callol A."/>
            <person name="Pajuelo D."/>
            <person name="Ebbesson L."/>
            <person name="Teles M."/>
            <person name="MacKenzie S."/>
            <person name="Amaro C."/>
        </authorList>
    </citation>
    <scope>NUCLEOTIDE SEQUENCE</scope>
</reference>
<organism evidence="1">
    <name type="scientific">Anguilla anguilla</name>
    <name type="common">European freshwater eel</name>
    <name type="synonym">Muraena anguilla</name>
    <dbReference type="NCBI Taxonomy" id="7936"/>
    <lineage>
        <taxon>Eukaryota</taxon>
        <taxon>Metazoa</taxon>
        <taxon>Chordata</taxon>
        <taxon>Craniata</taxon>
        <taxon>Vertebrata</taxon>
        <taxon>Euteleostomi</taxon>
        <taxon>Actinopterygii</taxon>
        <taxon>Neopterygii</taxon>
        <taxon>Teleostei</taxon>
        <taxon>Anguilliformes</taxon>
        <taxon>Anguillidae</taxon>
        <taxon>Anguilla</taxon>
    </lineage>
</organism>
<name>A0A0E9PXW0_ANGAN</name>
<sequence length="23" mass="2845">MLSGTVTKCYSWWSWREKTPWLV</sequence>
<dbReference type="EMBL" id="GBXM01099667">
    <property type="protein sequence ID" value="JAH08910.1"/>
    <property type="molecule type" value="Transcribed_RNA"/>
</dbReference>
<proteinExistence type="predicted"/>
<reference evidence="1" key="1">
    <citation type="submission" date="2014-11" db="EMBL/GenBank/DDBJ databases">
        <authorList>
            <person name="Amaro Gonzalez C."/>
        </authorList>
    </citation>
    <scope>NUCLEOTIDE SEQUENCE</scope>
</reference>